<comment type="similarity">
    <text evidence="5">Belongs to the peroxiredoxin family. Prx6 subfamily.</text>
</comment>
<dbReference type="InterPro" id="IPR019479">
    <property type="entry name" value="Peroxiredoxin_C"/>
</dbReference>
<evidence type="ECO:0000259" key="8">
    <source>
        <dbReference type="PROSITE" id="PS51352"/>
    </source>
</evidence>
<dbReference type="EMBL" id="JABELV010000035">
    <property type="protein sequence ID" value="KAG7562293.1"/>
    <property type="molecule type" value="Genomic_DNA"/>
</dbReference>
<keyword evidence="10" id="KW-1185">Reference proteome</keyword>
<dbReference type="Pfam" id="PF00578">
    <property type="entry name" value="AhpC-TSA"/>
    <property type="match status" value="1"/>
</dbReference>
<evidence type="ECO:0000256" key="6">
    <source>
        <dbReference type="PIRNR" id="PIRNR000239"/>
    </source>
</evidence>
<dbReference type="GO" id="GO:0045454">
    <property type="term" value="P:cell redox homeostasis"/>
    <property type="evidence" value="ECO:0007669"/>
    <property type="project" value="TreeGrafter"/>
</dbReference>
<proteinExistence type="inferred from homology"/>
<keyword evidence="1 6" id="KW-0575">Peroxidase</keyword>
<dbReference type="FunFam" id="3.30.1020.10:FF:000001">
    <property type="entry name" value="1-Cys peroxiredoxin"/>
    <property type="match status" value="1"/>
</dbReference>
<dbReference type="Proteomes" id="UP000812966">
    <property type="component" value="Unassembled WGS sequence"/>
</dbReference>
<dbReference type="PANTHER" id="PTHR43503:SF4">
    <property type="entry name" value="PEROXIREDOXIN-6"/>
    <property type="match status" value="1"/>
</dbReference>
<dbReference type="AlphaFoldDB" id="A0A8K0NP98"/>
<keyword evidence="3 6" id="KW-0560">Oxidoreductase</keyword>
<dbReference type="InterPro" id="IPR013766">
    <property type="entry name" value="Thioredoxin_domain"/>
</dbReference>
<gene>
    <name evidence="9" type="ORF">FFLO_02281</name>
</gene>
<evidence type="ECO:0000313" key="9">
    <source>
        <dbReference type="EMBL" id="KAG7562293.1"/>
    </source>
</evidence>
<evidence type="ECO:0000256" key="4">
    <source>
        <dbReference type="ARBA" id="ARBA00023284"/>
    </source>
</evidence>
<dbReference type="Gene3D" id="3.40.30.10">
    <property type="entry name" value="Glutaredoxin"/>
    <property type="match status" value="1"/>
</dbReference>
<protein>
    <recommendedName>
        <fullName evidence="8">Thioredoxin domain-containing protein</fullName>
    </recommendedName>
</protein>
<evidence type="ECO:0000256" key="2">
    <source>
        <dbReference type="ARBA" id="ARBA00022862"/>
    </source>
</evidence>
<evidence type="ECO:0000256" key="1">
    <source>
        <dbReference type="ARBA" id="ARBA00022559"/>
    </source>
</evidence>
<organism evidence="9 10">
    <name type="scientific">Filobasidium floriforme</name>
    <dbReference type="NCBI Taxonomy" id="5210"/>
    <lineage>
        <taxon>Eukaryota</taxon>
        <taxon>Fungi</taxon>
        <taxon>Dikarya</taxon>
        <taxon>Basidiomycota</taxon>
        <taxon>Agaricomycotina</taxon>
        <taxon>Tremellomycetes</taxon>
        <taxon>Filobasidiales</taxon>
        <taxon>Filobasidiaceae</taxon>
        <taxon>Filobasidium</taxon>
    </lineage>
</organism>
<dbReference type="Gene3D" id="3.30.1020.10">
    <property type="entry name" value="Antioxidant, Horf6, Chain A, domain2"/>
    <property type="match status" value="1"/>
</dbReference>
<dbReference type="FunFam" id="3.40.30.10:FF:000011">
    <property type="entry name" value="Peroxiredoxin PRX1"/>
    <property type="match status" value="1"/>
</dbReference>
<evidence type="ECO:0000256" key="5">
    <source>
        <dbReference type="ARBA" id="ARBA00025719"/>
    </source>
</evidence>
<dbReference type="PANTHER" id="PTHR43503">
    <property type="entry name" value="MCG48959-RELATED"/>
    <property type="match status" value="1"/>
</dbReference>
<accession>A0A8K0NP98</accession>
<evidence type="ECO:0000313" key="10">
    <source>
        <dbReference type="Proteomes" id="UP000812966"/>
    </source>
</evidence>
<dbReference type="GO" id="GO:0005739">
    <property type="term" value="C:mitochondrion"/>
    <property type="evidence" value="ECO:0007669"/>
    <property type="project" value="TreeGrafter"/>
</dbReference>
<keyword evidence="2 6" id="KW-0049">Antioxidant</keyword>
<dbReference type="Pfam" id="PF10417">
    <property type="entry name" value="1-cysPrx_C"/>
    <property type="match status" value="1"/>
</dbReference>
<dbReference type="InterPro" id="IPR045020">
    <property type="entry name" value="PRX_1cys"/>
</dbReference>
<comment type="caution">
    <text evidence="9">The sequence shown here is derived from an EMBL/GenBank/DDBJ whole genome shotgun (WGS) entry which is preliminary data.</text>
</comment>
<keyword evidence="4 6" id="KW-0676">Redox-active center</keyword>
<dbReference type="InterPro" id="IPR024706">
    <property type="entry name" value="Peroxiredoxin_AhpC-typ"/>
</dbReference>
<evidence type="ECO:0000256" key="7">
    <source>
        <dbReference type="PIRSR" id="PIRSR000239-1"/>
    </source>
</evidence>
<dbReference type="GO" id="GO:0051920">
    <property type="term" value="F:peroxiredoxin activity"/>
    <property type="evidence" value="ECO:0007669"/>
    <property type="project" value="InterPro"/>
</dbReference>
<dbReference type="PIRSF" id="PIRSF000239">
    <property type="entry name" value="AHPC"/>
    <property type="match status" value="1"/>
</dbReference>
<dbReference type="CDD" id="cd03016">
    <property type="entry name" value="PRX_1cys"/>
    <property type="match status" value="1"/>
</dbReference>
<feature type="domain" description="Thioredoxin" evidence="8">
    <location>
        <begin position="4"/>
        <end position="167"/>
    </location>
</feature>
<dbReference type="InterPro" id="IPR000866">
    <property type="entry name" value="AhpC/TSA"/>
</dbReference>
<dbReference type="InterPro" id="IPR036249">
    <property type="entry name" value="Thioredoxin-like_sf"/>
</dbReference>
<reference evidence="9" key="1">
    <citation type="submission" date="2020-04" db="EMBL/GenBank/DDBJ databases">
        <title>Analysis of mating type loci in Filobasidium floriforme.</title>
        <authorList>
            <person name="Nowrousian M."/>
        </authorList>
    </citation>
    <scope>NUCLEOTIDE SEQUENCE</scope>
    <source>
        <strain evidence="9">CBS 6242</strain>
    </source>
</reference>
<evidence type="ECO:0000256" key="3">
    <source>
        <dbReference type="ARBA" id="ARBA00023002"/>
    </source>
</evidence>
<dbReference type="SUPFAM" id="SSF52833">
    <property type="entry name" value="Thioredoxin-like"/>
    <property type="match status" value="1"/>
</dbReference>
<sequence length="219" mass="24143">MVNLRLGSIAPDFKAETSAGDIEFHKWAGDDWVMLFSHPTSTLAVCTTELGGLAKRHEEFKQRGVKLLGLSANDVASHHEWIKDVDEISGSSLSFPIIGDKERKVATTYDMLDALDASNVDALGLPLTVRSVFIIDPKKVIRLIISYPASTGRNVDELLRVIDSLQVSAKYKVATPVDWVPGQDVIVANSVKKEEADQLFPGYKSVKPYLRYTADPSKK</sequence>
<feature type="active site" description="Cysteine sulfenic acid (-SOH) intermediate; for peroxidase activity" evidence="7">
    <location>
        <position position="46"/>
    </location>
</feature>
<dbReference type="PROSITE" id="PS51352">
    <property type="entry name" value="THIOREDOXIN_2"/>
    <property type="match status" value="1"/>
</dbReference>
<name>A0A8K0NP98_9TREE</name>
<comment type="function">
    <text evidence="6">Thiol-specific peroxidase that catalyzes the reduction of hydrogen peroxide and organic hydroperoxides to water and alcohols, respectively.</text>
</comment>
<dbReference type="GO" id="GO:0005829">
    <property type="term" value="C:cytosol"/>
    <property type="evidence" value="ECO:0007669"/>
    <property type="project" value="TreeGrafter"/>
</dbReference>